<dbReference type="InterPro" id="IPR021482">
    <property type="entry name" value="DUF3135"/>
</dbReference>
<evidence type="ECO:0008006" key="3">
    <source>
        <dbReference type="Google" id="ProtNLM"/>
    </source>
</evidence>
<evidence type="ECO:0000313" key="2">
    <source>
        <dbReference type="Proteomes" id="UP000838160"/>
    </source>
</evidence>
<gene>
    <name evidence="1" type="ORF">VHP8226_00257</name>
</gene>
<evidence type="ECO:0000313" key="1">
    <source>
        <dbReference type="EMBL" id="CAH0524430.1"/>
    </source>
</evidence>
<reference evidence="1" key="1">
    <citation type="submission" date="2021-12" db="EMBL/GenBank/DDBJ databases">
        <authorList>
            <person name="Rodrigo-Torres L."/>
            <person name="Arahal R. D."/>
            <person name="Lucena T."/>
        </authorList>
    </citation>
    <scope>NUCLEOTIDE SEQUENCE</scope>
    <source>
        <strain evidence="1">CECT 8226</strain>
    </source>
</reference>
<sequence>MTQSIHLPSFDELAALAKDNPEKLTQLRQQLCDQYIDTCSEAMQTRLTAQQSHIERVLQKAKNPIHANVLLRDELHRQIVKFSKALNGEQLEPSTGATILPFGRKEEWR</sequence>
<dbReference type="EMBL" id="CAKLCM010000001">
    <property type="protein sequence ID" value="CAH0524430.1"/>
    <property type="molecule type" value="Genomic_DNA"/>
</dbReference>
<organism evidence="1 2">
    <name type="scientific">Vibrio hippocampi</name>
    <dbReference type="NCBI Taxonomy" id="654686"/>
    <lineage>
        <taxon>Bacteria</taxon>
        <taxon>Pseudomonadati</taxon>
        <taxon>Pseudomonadota</taxon>
        <taxon>Gammaproteobacteria</taxon>
        <taxon>Vibrionales</taxon>
        <taxon>Vibrionaceae</taxon>
        <taxon>Vibrio</taxon>
    </lineage>
</organism>
<comment type="caution">
    <text evidence="1">The sequence shown here is derived from an EMBL/GenBank/DDBJ whole genome shotgun (WGS) entry which is preliminary data.</text>
</comment>
<proteinExistence type="predicted"/>
<accession>A0ABN8DF75</accession>
<dbReference type="Pfam" id="PF11333">
    <property type="entry name" value="DUF3135"/>
    <property type="match status" value="1"/>
</dbReference>
<name>A0ABN8DF75_9VIBR</name>
<keyword evidence="2" id="KW-1185">Reference proteome</keyword>
<protein>
    <recommendedName>
        <fullName evidence="3">DUF3135 domain-containing protein</fullName>
    </recommendedName>
</protein>
<dbReference type="Proteomes" id="UP000838160">
    <property type="component" value="Unassembled WGS sequence"/>
</dbReference>
<dbReference type="RefSeq" id="WP_237483349.1">
    <property type="nucleotide sequence ID" value="NZ_CAKLCM010000001.1"/>
</dbReference>